<protein>
    <submittedName>
        <fullName evidence="1">Uncharacterized protein</fullName>
    </submittedName>
</protein>
<accession>A0A0S7YAX1</accession>
<comment type="caution">
    <text evidence="1">The sequence shown here is derived from an EMBL/GenBank/DDBJ whole genome shotgun (WGS) entry which is preliminary data.</text>
</comment>
<reference evidence="1 2" key="1">
    <citation type="journal article" date="2015" name="Microbiome">
        <title>Genomic resolution of linkages in carbon, nitrogen, and sulfur cycling among widespread estuary sediment bacteria.</title>
        <authorList>
            <person name="Baker B.J."/>
            <person name="Lazar C.S."/>
            <person name="Teske A.P."/>
            <person name="Dick G.J."/>
        </authorList>
    </citation>
    <scope>NUCLEOTIDE SEQUENCE [LARGE SCALE GENOMIC DNA]</scope>
    <source>
        <strain evidence="1">DG_78</strain>
    </source>
</reference>
<evidence type="ECO:0000313" key="2">
    <source>
        <dbReference type="Proteomes" id="UP000051012"/>
    </source>
</evidence>
<dbReference type="AlphaFoldDB" id="A0A0S7YAX1"/>
<sequence length="67" mass="8066">MPKRRKTYIRQLDHDDGDKALEFELQFQSTLATAERFKMMFEIYDRIKKILIRNGHIKPVEIVQLDS</sequence>
<dbReference type="Proteomes" id="UP000051012">
    <property type="component" value="Unassembled WGS sequence"/>
</dbReference>
<organism evidence="1 2">
    <name type="scientific">candidate division TA06 bacterium DG_78</name>
    <dbReference type="NCBI Taxonomy" id="1703772"/>
    <lineage>
        <taxon>Bacteria</taxon>
        <taxon>Bacteria division TA06</taxon>
    </lineage>
</organism>
<gene>
    <name evidence="1" type="ORF">AMJ52_07955</name>
</gene>
<dbReference type="EMBL" id="LJNI01000111">
    <property type="protein sequence ID" value="KPJ71943.1"/>
    <property type="molecule type" value="Genomic_DNA"/>
</dbReference>
<proteinExistence type="predicted"/>
<name>A0A0S7YAX1_UNCT6</name>
<evidence type="ECO:0000313" key="1">
    <source>
        <dbReference type="EMBL" id="KPJ71943.1"/>
    </source>
</evidence>